<dbReference type="AlphaFoldDB" id="F4L735"/>
<name>F4L735_HALH1</name>
<gene>
    <name evidence="1" type="ordered locus">Halhy_4267</name>
</gene>
<dbReference type="HOGENOM" id="CLU_074076_0_0_10"/>
<dbReference type="STRING" id="760192.Halhy_4267"/>
<dbReference type="Proteomes" id="UP000008461">
    <property type="component" value="Chromosome"/>
</dbReference>
<dbReference type="EMBL" id="CP002691">
    <property type="protein sequence ID" value="AEE52111.1"/>
    <property type="molecule type" value="Genomic_DNA"/>
</dbReference>
<sequence>MGGNLFKLGRLPQAQYAAIETELRQYLDRKIGDQYRIPRYYRSKADFGDVDIIISDAAIQSTWQDLRMQIVQDLGIEQYKSAGAVFSTVYQHFQVDYFCKEQAFFESTYHYLSFNDIGNILGKMFKRFNLKYGEQGLQYVFRRTDGHFQKDLPVSLDFARIFTFLDLDYAHWEHGFDTLDEMFRWATASPYFSIKPYQEQDATTAQRVKERHTMQRFVQWLKDNHITQTFTFQEERDAYLPMIEAFFPEAHLLKKIEQERQREGFVLQLRGKYSGQVVMRLFPELQGKALGEFMRKFEAQWEDHEAVLAGMEAREIENRLKVFRT</sequence>
<proteinExistence type="predicted"/>
<protein>
    <submittedName>
        <fullName evidence="1">Uncharacterized protein</fullName>
    </submittedName>
</protein>
<evidence type="ECO:0000313" key="1">
    <source>
        <dbReference type="EMBL" id="AEE52111.1"/>
    </source>
</evidence>
<reference evidence="1 2" key="1">
    <citation type="journal article" date="2011" name="Stand. Genomic Sci.">
        <title>Complete genome sequence of Haliscomenobacter hydrossis type strain (O).</title>
        <authorList>
            <consortium name="US DOE Joint Genome Institute (JGI-PGF)"/>
            <person name="Daligault H."/>
            <person name="Lapidus A."/>
            <person name="Zeytun A."/>
            <person name="Nolan M."/>
            <person name="Lucas S."/>
            <person name="Del Rio T.G."/>
            <person name="Tice H."/>
            <person name="Cheng J.F."/>
            <person name="Tapia R."/>
            <person name="Han C."/>
            <person name="Goodwin L."/>
            <person name="Pitluck S."/>
            <person name="Liolios K."/>
            <person name="Pagani I."/>
            <person name="Ivanova N."/>
            <person name="Huntemann M."/>
            <person name="Mavromatis K."/>
            <person name="Mikhailova N."/>
            <person name="Pati A."/>
            <person name="Chen A."/>
            <person name="Palaniappan K."/>
            <person name="Land M."/>
            <person name="Hauser L."/>
            <person name="Brambilla E.M."/>
            <person name="Rohde M."/>
            <person name="Verbarg S."/>
            <person name="Goker M."/>
            <person name="Bristow J."/>
            <person name="Eisen J.A."/>
            <person name="Markowitz V."/>
            <person name="Hugenholtz P."/>
            <person name="Kyrpides N.C."/>
            <person name="Klenk H.P."/>
            <person name="Woyke T."/>
        </authorList>
    </citation>
    <scope>NUCLEOTIDE SEQUENCE [LARGE SCALE GENOMIC DNA]</scope>
    <source>
        <strain evidence="2">ATCC 27775 / DSM 1100 / LMG 10767 / O</strain>
    </source>
</reference>
<evidence type="ECO:0000313" key="2">
    <source>
        <dbReference type="Proteomes" id="UP000008461"/>
    </source>
</evidence>
<dbReference type="KEGG" id="hhy:Halhy_4267"/>
<dbReference type="eggNOG" id="ENOG502Z99K">
    <property type="taxonomic scope" value="Bacteria"/>
</dbReference>
<keyword evidence="2" id="KW-1185">Reference proteome</keyword>
<reference key="2">
    <citation type="submission" date="2011-04" db="EMBL/GenBank/DDBJ databases">
        <title>Complete sequence of chromosome of Haliscomenobacter hydrossis DSM 1100.</title>
        <authorList>
            <consortium name="US DOE Joint Genome Institute (JGI-PGF)"/>
            <person name="Lucas S."/>
            <person name="Han J."/>
            <person name="Lapidus A."/>
            <person name="Bruce D."/>
            <person name="Goodwin L."/>
            <person name="Pitluck S."/>
            <person name="Peters L."/>
            <person name="Kyrpides N."/>
            <person name="Mavromatis K."/>
            <person name="Ivanova N."/>
            <person name="Ovchinnikova G."/>
            <person name="Pagani I."/>
            <person name="Daligault H."/>
            <person name="Detter J.C."/>
            <person name="Han C."/>
            <person name="Land M."/>
            <person name="Hauser L."/>
            <person name="Markowitz V."/>
            <person name="Cheng J.-F."/>
            <person name="Hugenholtz P."/>
            <person name="Woyke T."/>
            <person name="Wu D."/>
            <person name="Verbarg S."/>
            <person name="Frueling A."/>
            <person name="Brambilla E."/>
            <person name="Klenk H.-P."/>
            <person name="Eisen J.A."/>
        </authorList>
    </citation>
    <scope>NUCLEOTIDE SEQUENCE</scope>
    <source>
        <strain>DSM 1100</strain>
    </source>
</reference>
<accession>F4L735</accession>
<organism evidence="1 2">
    <name type="scientific">Haliscomenobacter hydrossis (strain ATCC 27775 / DSM 1100 / LMG 10767 / O)</name>
    <dbReference type="NCBI Taxonomy" id="760192"/>
    <lineage>
        <taxon>Bacteria</taxon>
        <taxon>Pseudomonadati</taxon>
        <taxon>Bacteroidota</taxon>
        <taxon>Saprospiria</taxon>
        <taxon>Saprospirales</taxon>
        <taxon>Haliscomenobacteraceae</taxon>
        <taxon>Haliscomenobacter</taxon>
    </lineage>
</organism>